<comment type="caution">
    <text evidence="13">The sequence shown here is derived from an EMBL/GenBank/DDBJ whole genome shotgun (WGS) entry which is preliminary data.</text>
</comment>
<comment type="catalytic activity">
    <reaction evidence="10">
        <text>adenylyl-molybdopterin + molybdate = Mo-molybdopterin + AMP + H(+)</text>
        <dbReference type="Rhea" id="RHEA:35047"/>
        <dbReference type="ChEBI" id="CHEBI:15378"/>
        <dbReference type="ChEBI" id="CHEBI:36264"/>
        <dbReference type="ChEBI" id="CHEBI:62727"/>
        <dbReference type="ChEBI" id="CHEBI:71302"/>
        <dbReference type="ChEBI" id="CHEBI:456215"/>
        <dbReference type="EC" id="2.10.1.1"/>
    </reaction>
</comment>
<dbReference type="Pfam" id="PF03454">
    <property type="entry name" value="MoeA_C"/>
    <property type="match status" value="1"/>
</dbReference>
<evidence type="ECO:0000256" key="10">
    <source>
        <dbReference type="ARBA" id="ARBA00047317"/>
    </source>
</evidence>
<dbReference type="Proteomes" id="UP000518091">
    <property type="component" value="Unassembled WGS sequence"/>
</dbReference>
<comment type="cofactor">
    <cofactor evidence="1 11">
        <name>Mg(2+)</name>
        <dbReference type="ChEBI" id="CHEBI:18420"/>
    </cofactor>
</comment>
<dbReference type="GO" id="GO:0061599">
    <property type="term" value="F:molybdopterin molybdotransferase activity"/>
    <property type="evidence" value="ECO:0007669"/>
    <property type="project" value="UniProtKB-UniRule"/>
</dbReference>
<dbReference type="PANTHER" id="PTHR10192">
    <property type="entry name" value="MOLYBDOPTERIN BIOSYNTHESIS PROTEIN"/>
    <property type="match status" value="1"/>
</dbReference>
<dbReference type="InterPro" id="IPR036688">
    <property type="entry name" value="MoeA_C_domain_IV_sf"/>
</dbReference>
<keyword evidence="8 11" id="KW-0460">Magnesium</keyword>
<dbReference type="FunFam" id="3.40.980.10:FF:000004">
    <property type="entry name" value="Molybdopterin molybdenumtransferase"/>
    <property type="match status" value="1"/>
</dbReference>
<dbReference type="GO" id="GO:0006777">
    <property type="term" value="P:Mo-molybdopterin cofactor biosynthetic process"/>
    <property type="evidence" value="ECO:0007669"/>
    <property type="project" value="UniProtKB-UniRule"/>
</dbReference>
<dbReference type="GO" id="GO:0046872">
    <property type="term" value="F:metal ion binding"/>
    <property type="evidence" value="ECO:0007669"/>
    <property type="project" value="UniProtKB-UniRule"/>
</dbReference>
<keyword evidence="5 11" id="KW-0500">Molybdenum</keyword>
<dbReference type="Gene3D" id="2.40.340.10">
    <property type="entry name" value="MoeA, C-terminal, domain IV"/>
    <property type="match status" value="1"/>
</dbReference>
<dbReference type="SUPFAM" id="SSF53218">
    <property type="entry name" value="Molybdenum cofactor biosynthesis proteins"/>
    <property type="match status" value="1"/>
</dbReference>
<dbReference type="InterPro" id="IPR036425">
    <property type="entry name" value="MoaB/Mog-like_dom_sf"/>
</dbReference>
<evidence type="ECO:0000256" key="8">
    <source>
        <dbReference type="ARBA" id="ARBA00022842"/>
    </source>
</evidence>
<dbReference type="EMBL" id="JACEFT010000001">
    <property type="protein sequence ID" value="MBA2777432.1"/>
    <property type="molecule type" value="Genomic_DNA"/>
</dbReference>
<dbReference type="EMBL" id="JABFUB010000001">
    <property type="protein sequence ID" value="MCG6660102.1"/>
    <property type="molecule type" value="Genomic_DNA"/>
</dbReference>
<evidence type="ECO:0000313" key="13">
    <source>
        <dbReference type="EMBL" id="MBA2777432.1"/>
    </source>
</evidence>
<proteinExistence type="inferred from homology"/>
<comment type="pathway">
    <text evidence="3 11">Cofactor biosynthesis; molybdopterin biosynthesis.</text>
</comment>
<dbReference type="EC" id="2.10.1.1" evidence="11"/>
<dbReference type="Gene3D" id="3.40.980.10">
    <property type="entry name" value="MoaB/Mog-like domain"/>
    <property type="match status" value="1"/>
</dbReference>
<dbReference type="Pfam" id="PF00994">
    <property type="entry name" value="MoCF_biosynth"/>
    <property type="match status" value="1"/>
</dbReference>
<dbReference type="RefSeq" id="WP_181512942.1">
    <property type="nucleotide sequence ID" value="NZ_JABFUB010000001.1"/>
</dbReference>
<comment type="function">
    <text evidence="2 11">Catalyzes the insertion of molybdate into adenylated molybdopterin with the concomitant release of AMP.</text>
</comment>
<dbReference type="InterPro" id="IPR001453">
    <property type="entry name" value="MoaB/Mog_dom"/>
</dbReference>
<dbReference type="NCBIfam" id="NF045515">
    <property type="entry name" value="Glp_gephyrin"/>
    <property type="match status" value="1"/>
</dbReference>
<dbReference type="InterPro" id="IPR038987">
    <property type="entry name" value="MoeA-like"/>
</dbReference>
<accession>A0A7V9VY07</accession>
<reference evidence="13 15" key="2">
    <citation type="submission" date="2020-07" db="EMBL/GenBank/DDBJ databases">
        <title>Identification of Halomonas strains.</title>
        <authorList>
            <person name="Xiao Z."/>
            <person name="Shen J."/>
        </authorList>
    </citation>
    <scope>NUCLEOTIDE SEQUENCE [LARGE SCALE GENOMIC DNA]</scope>
    <source>
        <strain evidence="13 15">DSM 17331</strain>
    </source>
</reference>
<evidence type="ECO:0000256" key="9">
    <source>
        <dbReference type="ARBA" id="ARBA00023150"/>
    </source>
</evidence>
<dbReference type="UniPathway" id="UPA00344"/>
<dbReference type="InterPro" id="IPR005111">
    <property type="entry name" value="MoeA_C_domain_IV"/>
</dbReference>
<evidence type="ECO:0000256" key="6">
    <source>
        <dbReference type="ARBA" id="ARBA00022679"/>
    </source>
</evidence>
<evidence type="ECO:0000256" key="5">
    <source>
        <dbReference type="ARBA" id="ARBA00022505"/>
    </source>
</evidence>
<evidence type="ECO:0000313" key="15">
    <source>
        <dbReference type="Proteomes" id="UP000518091"/>
    </source>
</evidence>
<dbReference type="PROSITE" id="PS01079">
    <property type="entry name" value="MOCF_BIOSYNTHESIS_2"/>
    <property type="match status" value="1"/>
</dbReference>
<dbReference type="Proteomes" id="UP000814353">
    <property type="component" value="Unassembled WGS sequence"/>
</dbReference>
<organism evidence="13 15">
    <name type="scientific">Billgrantia kenyensis</name>
    <dbReference type="NCBI Taxonomy" id="321266"/>
    <lineage>
        <taxon>Bacteria</taxon>
        <taxon>Pseudomonadati</taxon>
        <taxon>Pseudomonadota</taxon>
        <taxon>Gammaproteobacteria</taxon>
        <taxon>Oceanospirillales</taxon>
        <taxon>Halomonadaceae</taxon>
        <taxon>Billgrantia</taxon>
    </lineage>
</organism>
<feature type="domain" description="MoaB/Mog" evidence="12">
    <location>
        <begin position="174"/>
        <end position="316"/>
    </location>
</feature>
<dbReference type="SUPFAM" id="SSF63882">
    <property type="entry name" value="MoeA N-terminal region -like"/>
    <property type="match status" value="1"/>
</dbReference>
<dbReference type="Pfam" id="PF03453">
    <property type="entry name" value="MoeA_N"/>
    <property type="match status" value="1"/>
</dbReference>
<name>A0A7V9VY07_9GAMM</name>
<dbReference type="InterPro" id="IPR008284">
    <property type="entry name" value="MoCF_biosynth_CS"/>
</dbReference>
<keyword evidence="16" id="KW-1185">Reference proteome</keyword>
<dbReference type="Gene3D" id="2.170.190.11">
    <property type="entry name" value="Molybdopterin biosynthesis moea protein, domain 3"/>
    <property type="match status" value="1"/>
</dbReference>
<evidence type="ECO:0000313" key="16">
    <source>
        <dbReference type="Proteomes" id="UP000814353"/>
    </source>
</evidence>
<dbReference type="CDD" id="cd00887">
    <property type="entry name" value="MoeA"/>
    <property type="match status" value="1"/>
</dbReference>
<evidence type="ECO:0000256" key="11">
    <source>
        <dbReference type="RuleBase" id="RU365090"/>
    </source>
</evidence>
<dbReference type="InterPro" id="IPR036135">
    <property type="entry name" value="MoeA_linker/N_sf"/>
</dbReference>
<evidence type="ECO:0000256" key="4">
    <source>
        <dbReference type="ARBA" id="ARBA00010763"/>
    </source>
</evidence>
<evidence type="ECO:0000259" key="12">
    <source>
        <dbReference type="SMART" id="SM00852"/>
    </source>
</evidence>
<sequence length="402" mass="42178">MSELQSVEAALASLLQGVTPLEGESVASELAAGRVLADEVIARLDVPPFDNSAMDGYALHHEDAGGRLPIAQRIAAGSEPQPLARGTCARIFTGAPLPPGADCVVMQEKVELDGDVASIPGQVPWDNNVRHRGSDVNAGSTLLSRGHRLDAAALGFLASQGIVEVAVCRRPRVALLTSGNEIVEPGQPLEPGQIYNSNRPMLKALLEQFGADVGFIASMPDDADGTRAMLALAAEQADVVVSTGGVSVGEEDHVKPAIEAIGRLDLWRLALKPGKPLALGRLDASDGREVRFVGLPGNPVSSFVAAWLFLRPLMGALLGCPRFANLPKFHARAAFDTRTGPRRHYMRVALNMAEGEVTAHAFPDQGSGVLASCVGADALALIPADTHIAEGDSVECLWLRGG</sequence>
<comment type="similarity">
    <text evidence="4 11">Belongs to the MoeA family.</text>
</comment>
<dbReference type="SMART" id="SM00852">
    <property type="entry name" value="MoCF_biosynth"/>
    <property type="match status" value="1"/>
</dbReference>
<dbReference type="AlphaFoldDB" id="A0A7V9VY07"/>
<protein>
    <recommendedName>
        <fullName evidence="11">Molybdopterin molybdenumtransferase</fullName>
        <ecNumber evidence="11">2.10.1.1</ecNumber>
    </recommendedName>
</protein>
<gene>
    <name evidence="13" type="ORF">H1D44_00785</name>
    <name evidence="14" type="ORF">HOP48_00860</name>
</gene>
<dbReference type="InterPro" id="IPR005110">
    <property type="entry name" value="MoeA_linker/N"/>
</dbReference>
<dbReference type="GO" id="GO:0005829">
    <property type="term" value="C:cytosol"/>
    <property type="evidence" value="ECO:0007669"/>
    <property type="project" value="TreeGrafter"/>
</dbReference>
<evidence type="ECO:0000256" key="3">
    <source>
        <dbReference type="ARBA" id="ARBA00005046"/>
    </source>
</evidence>
<evidence type="ECO:0000256" key="7">
    <source>
        <dbReference type="ARBA" id="ARBA00022723"/>
    </source>
</evidence>
<dbReference type="PANTHER" id="PTHR10192:SF5">
    <property type="entry name" value="GEPHYRIN"/>
    <property type="match status" value="1"/>
</dbReference>
<evidence type="ECO:0000256" key="1">
    <source>
        <dbReference type="ARBA" id="ARBA00001946"/>
    </source>
</evidence>
<evidence type="ECO:0000313" key="14">
    <source>
        <dbReference type="EMBL" id="MCG6660102.1"/>
    </source>
</evidence>
<keyword evidence="9 11" id="KW-0501">Molybdenum cofactor biosynthesis</keyword>
<evidence type="ECO:0000256" key="2">
    <source>
        <dbReference type="ARBA" id="ARBA00002901"/>
    </source>
</evidence>
<dbReference type="Gene3D" id="3.90.105.10">
    <property type="entry name" value="Molybdopterin biosynthesis moea protein, domain 2"/>
    <property type="match status" value="1"/>
</dbReference>
<keyword evidence="7 11" id="KW-0479">Metal-binding</keyword>
<dbReference type="SUPFAM" id="SSF63867">
    <property type="entry name" value="MoeA C-terminal domain-like"/>
    <property type="match status" value="1"/>
</dbReference>
<keyword evidence="6 11" id="KW-0808">Transferase</keyword>
<reference evidence="14 16" key="1">
    <citation type="submission" date="2020-05" db="EMBL/GenBank/DDBJ databases">
        <title>Comparative genomic analysis of denitrifying bacteria from Halomonas genus.</title>
        <authorList>
            <person name="Wang L."/>
            <person name="Shao Z."/>
        </authorList>
    </citation>
    <scope>NUCLEOTIDE SEQUENCE [LARGE SCALE GENOMIC DNA]</scope>
    <source>
        <strain evidence="14 16">DSM 17331</strain>
    </source>
</reference>